<dbReference type="Gene3D" id="3.40.50.1000">
    <property type="entry name" value="HAD superfamily/HAD-like"/>
    <property type="match status" value="1"/>
</dbReference>
<dbReference type="InterPro" id="IPR036412">
    <property type="entry name" value="HAD-like_sf"/>
</dbReference>
<evidence type="ECO:0000313" key="1">
    <source>
        <dbReference type="EMBL" id="SEE95498.1"/>
    </source>
</evidence>
<accession>A0A1H5N4C3</accession>
<dbReference type="EMBL" id="FNTV01000001">
    <property type="protein sequence ID" value="SEE95498.1"/>
    <property type="molecule type" value="Genomic_DNA"/>
</dbReference>
<dbReference type="InterPro" id="IPR023214">
    <property type="entry name" value="HAD_sf"/>
</dbReference>
<dbReference type="GO" id="GO:0005829">
    <property type="term" value="C:cytosol"/>
    <property type="evidence" value="ECO:0007669"/>
    <property type="project" value="TreeGrafter"/>
</dbReference>
<dbReference type="Gene3D" id="3.30.1240.10">
    <property type="match status" value="1"/>
</dbReference>
<dbReference type="PANTHER" id="PTHR10000">
    <property type="entry name" value="PHOSPHOSERINE PHOSPHATASE"/>
    <property type="match status" value="1"/>
</dbReference>
<dbReference type="GO" id="GO:0000287">
    <property type="term" value="F:magnesium ion binding"/>
    <property type="evidence" value="ECO:0007669"/>
    <property type="project" value="TreeGrafter"/>
</dbReference>
<proteinExistence type="predicted"/>
<organism evidence="1 2">
    <name type="scientific">Arthrobacter alpinus</name>
    <dbReference type="NCBI Taxonomy" id="656366"/>
    <lineage>
        <taxon>Bacteria</taxon>
        <taxon>Bacillati</taxon>
        <taxon>Actinomycetota</taxon>
        <taxon>Actinomycetes</taxon>
        <taxon>Micrococcales</taxon>
        <taxon>Micrococcaceae</taxon>
        <taxon>Arthrobacter</taxon>
    </lineage>
</organism>
<dbReference type="PANTHER" id="PTHR10000:SF8">
    <property type="entry name" value="HAD SUPERFAMILY HYDROLASE-LIKE, TYPE 3"/>
    <property type="match status" value="1"/>
</dbReference>
<dbReference type="RefSeq" id="WP_074712478.1">
    <property type="nucleotide sequence ID" value="NZ_FNTV01000001.1"/>
</dbReference>
<reference evidence="1 2" key="1">
    <citation type="submission" date="2016-10" db="EMBL/GenBank/DDBJ databases">
        <authorList>
            <person name="de Groot N.N."/>
        </authorList>
    </citation>
    <scope>NUCLEOTIDE SEQUENCE [LARGE SCALE GENOMIC DNA]</scope>
    <source>
        <strain evidence="1 2">DSM 22274</strain>
    </source>
</reference>
<protein>
    <recommendedName>
        <fullName evidence="3">Haloacid dehalogenase</fullName>
    </recommendedName>
</protein>
<dbReference type="Pfam" id="PF08282">
    <property type="entry name" value="Hydrolase_3"/>
    <property type="match status" value="1"/>
</dbReference>
<dbReference type="GO" id="GO:0016791">
    <property type="term" value="F:phosphatase activity"/>
    <property type="evidence" value="ECO:0007669"/>
    <property type="project" value="TreeGrafter"/>
</dbReference>
<dbReference type="Proteomes" id="UP000182725">
    <property type="component" value="Unassembled WGS sequence"/>
</dbReference>
<dbReference type="NCBIfam" id="TIGR01484">
    <property type="entry name" value="HAD-SF-IIB"/>
    <property type="match status" value="1"/>
</dbReference>
<evidence type="ECO:0000313" key="2">
    <source>
        <dbReference type="Proteomes" id="UP000182725"/>
    </source>
</evidence>
<dbReference type="SUPFAM" id="SSF56784">
    <property type="entry name" value="HAD-like"/>
    <property type="match status" value="1"/>
</dbReference>
<gene>
    <name evidence="1" type="ORF">SAMN04489740_3311</name>
</gene>
<dbReference type="AlphaFoldDB" id="A0A1H5N4C3"/>
<sequence>MRLIASDIDGTILGHDGRISRRTVDAFAAAAEAGVEIVFVTGRPPRWLEPIREQLGHAGTVICSNGAVSYDLGAEKVLGSHLLPWETVEKVRGIVKELDPQSYFALESLTGLHVEEGFFGSRTPASSASVVPAVLTPGIADAGIVKMLAVRHTGNADEFLELVYPHIGVLIGVTHSAPDLALLEMGARGVNKAVTLAEYAAARGIDAADVVAFGDMPNDIEMLGWAGSGYALASGHPQALAAAALVAPRFEDDGVAQVIESRLAALRLA</sequence>
<dbReference type="InterPro" id="IPR006379">
    <property type="entry name" value="HAD-SF_hydro_IIB"/>
</dbReference>
<name>A0A1H5N4C3_9MICC</name>
<evidence type="ECO:0008006" key="3">
    <source>
        <dbReference type="Google" id="ProtNLM"/>
    </source>
</evidence>